<sequence>MPPSNILISACLYGLPVRYNGSEKARLQHTLRTWRDQQRLVVFCPELAAGFDTPRPPAEIQPQHGRYSVLAAGARVQEQSGADVTERYLLGAWLALEMAQANQCRFALLTDGSPSCGSQRIYDGGFRGQTLPGVGVTTELLRRHGIEVFSDRQLPALMARVVAVDRTGG</sequence>
<dbReference type="OrthoDB" id="495783at2"/>
<evidence type="ECO:0000313" key="2">
    <source>
        <dbReference type="Proteomes" id="UP000234240"/>
    </source>
</evidence>
<evidence type="ECO:0000313" key="1">
    <source>
        <dbReference type="EMBL" id="PLR37428.1"/>
    </source>
</evidence>
<dbReference type="RefSeq" id="WP_101816161.1">
    <property type="nucleotide sequence ID" value="NZ_PJZF01000007.1"/>
</dbReference>
<protein>
    <submittedName>
        <fullName evidence="1">DUF523 domain-containing protein</fullName>
    </submittedName>
</protein>
<dbReference type="EMBL" id="PJZF01000007">
    <property type="protein sequence ID" value="PLR37428.1"/>
    <property type="molecule type" value="Genomic_DNA"/>
</dbReference>
<reference evidence="1 2" key="1">
    <citation type="submission" date="2017-12" db="EMBL/GenBank/DDBJ databases">
        <title>Characterization of six clinical isolates of Enterochimera gen. nov., a novel genus of the Yersiniaciae family and the three species Enterochimera arupensis sp. nov., Enterochimera coloradensis sp. nov, and Enterochimera californica sp. nov.</title>
        <authorList>
            <person name="Rossi A."/>
            <person name="Fisher M."/>
        </authorList>
    </citation>
    <scope>NUCLEOTIDE SEQUENCE [LARGE SCALE GENOMIC DNA]</scope>
    <source>
        <strain evidence="2">2015-Iso6</strain>
    </source>
</reference>
<accession>A0A2N5E7G2</accession>
<comment type="caution">
    <text evidence="1">The sequence shown here is derived from an EMBL/GenBank/DDBJ whole genome shotgun (WGS) entry which is preliminary data.</text>
</comment>
<organism evidence="1 2">
    <name type="scientific">Chimaeribacter californicus</name>
    <dbReference type="NCBI Taxonomy" id="2060067"/>
    <lineage>
        <taxon>Bacteria</taxon>
        <taxon>Pseudomonadati</taxon>
        <taxon>Pseudomonadota</taxon>
        <taxon>Gammaproteobacteria</taxon>
        <taxon>Enterobacterales</taxon>
        <taxon>Yersiniaceae</taxon>
        <taxon>Chimaeribacter</taxon>
    </lineage>
</organism>
<dbReference type="PANTHER" id="PTHR30087">
    <property type="entry name" value="INNER MEMBRANE PROTEIN"/>
    <property type="match status" value="1"/>
</dbReference>
<dbReference type="AlphaFoldDB" id="A0A2N5E7G2"/>
<keyword evidence="2" id="KW-1185">Reference proteome</keyword>
<proteinExistence type="predicted"/>
<gene>
    <name evidence="1" type="ORF">CYR55_10550</name>
</gene>
<name>A0A2N5E7G2_9GAMM</name>
<dbReference type="InterPro" id="IPR007553">
    <property type="entry name" value="2-thiour_desulf"/>
</dbReference>
<dbReference type="PANTHER" id="PTHR30087:SF1">
    <property type="entry name" value="HYPOTHETICAL CYTOSOLIC PROTEIN"/>
    <property type="match status" value="1"/>
</dbReference>
<dbReference type="Proteomes" id="UP000234240">
    <property type="component" value="Unassembled WGS sequence"/>
</dbReference>
<dbReference type="Pfam" id="PF04463">
    <property type="entry name" value="2-thiour_desulf"/>
    <property type="match status" value="1"/>
</dbReference>